<proteinExistence type="predicted"/>
<sequence length="141" mass="15592">MSDELDIFTDGGSRGNPGKAASAFVVYLPNKTVVYQQGKYLGTATNNQAEYSAVVIALEWLQKNSPGNPKVNFFLDSLLVVNQLKGLFKVKEPDLQQKYLLIKKLIADSKLTSVNFNHIPRSQNSAADFLVNQTLDNLLES</sequence>
<dbReference type="GO" id="GO:0004523">
    <property type="term" value="F:RNA-DNA hybrid ribonuclease activity"/>
    <property type="evidence" value="ECO:0007669"/>
    <property type="project" value="InterPro"/>
</dbReference>
<dbReference type="AlphaFoldDB" id="A0A1F4ZR13"/>
<dbReference type="PANTHER" id="PTHR46387">
    <property type="entry name" value="POLYNUCLEOTIDYL TRANSFERASE, RIBONUCLEASE H-LIKE SUPERFAMILY PROTEIN"/>
    <property type="match status" value="1"/>
</dbReference>
<comment type="caution">
    <text evidence="2">The sequence shown here is derived from an EMBL/GenBank/DDBJ whole genome shotgun (WGS) entry which is preliminary data.</text>
</comment>
<dbReference type="CDD" id="cd09279">
    <property type="entry name" value="RNase_HI_like"/>
    <property type="match status" value="1"/>
</dbReference>
<dbReference type="PANTHER" id="PTHR46387:SF2">
    <property type="entry name" value="RIBONUCLEASE HI"/>
    <property type="match status" value="1"/>
</dbReference>
<protein>
    <recommendedName>
        <fullName evidence="1">RNase H type-1 domain-containing protein</fullName>
    </recommendedName>
</protein>
<feature type="domain" description="RNase H type-1" evidence="1">
    <location>
        <begin position="1"/>
        <end position="141"/>
    </location>
</feature>
<dbReference type="GO" id="GO:0003676">
    <property type="term" value="F:nucleic acid binding"/>
    <property type="evidence" value="ECO:0007669"/>
    <property type="project" value="InterPro"/>
</dbReference>
<accession>A0A1F4ZR13</accession>
<dbReference type="Proteomes" id="UP000176424">
    <property type="component" value="Unassembled WGS sequence"/>
</dbReference>
<dbReference type="Gene3D" id="3.30.420.10">
    <property type="entry name" value="Ribonuclease H-like superfamily/Ribonuclease H"/>
    <property type="match status" value="1"/>
</dbReference>
<name>A0A1F4ZR13_9BACT</name>
<dbReference type="STRING" id="1797263.A2397_05175"/>
<organism evidence="2 3">
    <name type="scientific">Candidatus Amesbacteria bacterium RIFOXYB1_FULL_44_23</name>
    <dbReference type="NCBI Taxonomy" id="1797263"/>
    <lineage>
        <taxon>Bacteria</taxon>
        <taxon>Candidatus Amesiibacteriota</taxon>
    </lineage>
</organism>
<dbReference type="InterPro" id="IPR002156">
    <property type="entry name" value="RNaseH_domain"/>
</dbReference>
<dbReference type="InterPro" id="IPR012337">
    <property type="entry name" value="RNaseH-like_sf"/>
</dbReference>
<evidence type="ECO:0000313" key="2">
    <source>
        <dbReference type="EMBL" id="OGD08785.1"/>
    </source>
</evidence>
<dbReference type="Pfam" id="PF13456">
    <property type="entry name" value="RVT_3"/>
    <property type="match status" value="1"/>
</dbReference>
<dbReference type="PROSITE" id="PS50879">
    <property type="entry name" value="RNASE_H_1"/>
    <property type="match status" value="1"/>
</dbReference>
<reference evidence="2 3" key="1">
    <citation type="journal article" date="2016" name="Nat. Commun.">
        <title>Thousands of microbial genomes shed light on interconnected biogeochemical processes in an aquifer system.</title>
        <authorList>
            <person name="Anantharaman K."/>
            <person name="Brown C.T."/>
            <person name="Hug L.A."/>
            <person name="Sharon I."/>
            <person name="Castelle C.J."/>
            <person name="Probst A.J."/>
            <person name="Thomas B.C."/>
            <person name="Singh A."/>
            <person name="Wilkins M.J."/>
            <person name="Karaoz U."/>
            <person name="Brodie E.L."/>
            <person name="Williams K.H."/>
            <person name="Hubbard S.S."/>
            <person name="Banfield J.F."/>
        </authorList>
    </citation>
    <scope>NUCLEOTIDE SEQUENCE [LARGE SCALE GENOMIC DNA]</scope>
</reference>
<gene>
    <name evidence="2" type="ORF">A2397_05175</name>
</gene>
<dbReference type="EMBL" id="MEXR01000050">
    <property type="protein sequence ID" value="OGD08785.1"/>
    <property type="molecule type" value="Genomic_DNA"/>
</dbReference>
<dbReference type="InterPro" id="IPR036397">
    <property type="entry name" value="RNaseH_sf"/>
</dbReference>
<evidence type="ECO:0000313" key="3">
    <source>
        <dbReference type="Proteomes" id="UP000176424"/>
    </source>
</evidence>
<dbReference type="SUPFAM" id="SSF53098">
    <property type="entry name" value="Ribonuclease H-like"/>
    <property type="match status" value="1"/>
</dbReference>
<evidence type="ECO:0000259" key="1">
    <source>
        <dbReference type="PROSITE" id="PS50879"/>
    </source>
</evidence>